<proteinExistence type="predicted"/>
<sequence>MDWQEWRQSWHQLTKLIWVWELVHCRLPELGAKMIGALWKDEVQSDDIIGIHKMMKNLLLEGDLLRVKNVTLPKGTYVKLQPYTSNFLNTSDSKAM</sequence>
<dbReference type="OrthoDB" id="422728at2759"/>
<dbReference type="GO" id="GO:0034098">
    <property type="term" value="C:VCP-NPL4-UFD1 AAA ATPase complex"/>
    <property type="evidence" value="ECO:0007669"/>
    <property type="project" value="TreeGrafter"/>
</dbReference>
<accession>A0A2U1NIK2</accession>
<dbReference type="PANTHER" id="PTHR12555:SF13">
    <property type="entry name" value="UBIQUITIN RECOGNITION FACTOR IN ER-ASSOCIATED DEGRADATION PROTEIN 1"/>
    <property type="match status" value="1"/>
</dbReference>
<dbReference type="STRING" id="35608.A0A2U1NIK2"/>
<keyword evidence="3" id="KW-1185">Reference proteome</keyword>
<protein>
    <submittedName>
        <fullName evidence="2">Uncharacterized protein</fullName>
    </submittedName>
</protein>
<reference evidence="2 3" key="1">
    <citation type="journal article" date="2018" name="Mol. Plant">
        <title>The genome of Artemisia annua provides insight into the evolution of Asteraceae family and artemisinin biosynthesis.</title>
        <authorList>
            <person name="Shen Q."/>
            <person name="Zhang L."/>
            <person name="Liao Z."/>
            <person name="Wang S."/>
            <person name="Yan T."/>
            <person name="Shi P."/>
            <person name="Liu M."/>
            <person name="Fu X."/>
            <person name="Pan Q."/>
            <person name="Wang Y."/>
            <person name="Lv Z."/>
            <person name="Lu X."/>
            <person name="Zhang F."/>
            <person name="Jiang W."/>
            <person name="Ma Y."/>
            <person name="Chen M."/>
            <person name="Hao X."/>
            <person name="Li L."/>
            <person name="Tang Y."/>
            <person name="Lv G."/>
            <person name="Zhou Y."/>
            <person name="Sun X."/>
            <person name="Brodelius P.E."/>
            <person name="Rose J.K.C."/>
            <person name="Tang K."/>
        </authorList>
    </citation>
    <scope>NUCLEOTIDE SEQUENCE [LARGE SCALE GENOMIC DNA]</scope>
    <source>
        <strain evidence="3">cv. Huhao1</strain>
        <tissue evidence="2">Leaf</tissue>
    </source>
</reference>
<dbReference type="Proteomes" id="UP000245207">
    <property type="component" value="Unassembled WGS sequence"/>
</dbReference>
<organism evidence="2 3">
    <name type="scientific">Artemisia annua</name>
    <name type="common">Sweet wormwood</name>
    <dbReference type="NCBI Taxonomy" id="35608"/>
    <lineage>
        <taxon>Eukaryota</taxon>
        <taxon>Viridiplantae</taxon>
        <taxon>Streptophyta</taxon>
        <taxon>Embryophyta</taxon>
        <taxon>Tracheophyta</taxon>
        <taxon>Spermatophyta</taxon>
        <taxon>Magnoliopsida</taxon>
        <taxon>eudicotyledons</taxon>
        <taxon>Gunneridae</taxon>
        <taxon>Pentapetalae</taxon>
        <taxon>asterids</taxon>
        <taxon>campanulids</taxon>
        <taxon>Asterales</taxon>
        <taxon>Asteraceae</taxon>
        <taxon>Asteroideae</taxon>
        <taxon>Anthemideae</taxon>
        <taxon>Artemisiinae</taxon>
        <taxon>Artemisia</taxon>
    </lineage>
</organism>
<gene>
    <name evidence="2" type="ORF">CTI12_AA261820</name>
</gene>
<dbReference type="EMBL" id="PKPP01002751">
    <property type="protein sequence ID" value="PWA73339.1"/>
    <property type="molecule type" value="Genomic_DNA"/>
</dbReference>
<dbReference type="GO" id="GO:0031593">
    <property type="term" value="F:polyubiquitin modification-dependent protein binding"/>
    <property type="evidence" value="ECO:0007669"/>
    <property type="project" value="TreeGrafter"/>
</dbReference>
<feature type="signal peptide" evidence="1">
    <location>
        <begin position="1"/>
        <end position="25"/>
    </location>
</feature>
<dbReference type="GO" id="GO:0036503">
    <property type="term" value="P:ERAD pathway"/>
    <property type="evidence" value="ECO:0007669"/>
    <property type="project" value="TreeGrafter"/>
</dbReference>
<name>A0A2U1NIK2_ARTAN</name>
<evidence type="ECO:0000256" key="1">
    <source>
        <dbReference type="SAM" id="SignalP"/>
    </source>
</evidence>
<evidence type="ECO:0000313" key="2">
    <source>
        <dbReference type="EMBL" id="PWA73339.1"/>
    </source>
</evidence>
<comment type="caution">
    <text evidence="2">The sequence shown here is derived from an EMBL/GenBank/DDBJ whole genome shotgun (WGS) entry which is preliminary data.</text>
</comment>
<dbReference type="GO" id="GO:0006511">
    <property type="term" value="P:ubiquitin-dependent protein catabolic process"/>
    <property type="evidence" value="ECO:0007669"/>
    <property type="project" value="InterPro"/>
</dbReference>
<evidence type="ECO:0000313" key="3">
    <source>
        <dbReference type="Proteomes" id="UP000245207"/>
    </source>
</evidence>
<keyword evidence="1" id="KW-0732">Signal</keyword>
<dbReference type="InterPro" id="IPR004854">
    <property type="entry name" value="Ufd1-like"/>
</dbReference>
<dbReference type="PANTHER" id="PTHR12555">
    <property type="entry name" value="UBIQUITIN FUSION DEGRADATON PROTEIN 1"/>
    <property type="match status" value="1"/>
</dbReference>
<feature type="chain" id="PRO_5015539508" evidence="1">
    <location>
        <begin position="26"/>
        <end position="96"/>
    </location>
</feature>
<dbReference type="AlphaFoldDB" id="A0A2U1NIK2"/>